<reference evidence="1" key="2">
    <citation type="submission" date="2020-11" db="EMBL/GenBank/DDBJ databases">
        <authorList>
            <person name="McCartney M.A."/>
            <person name="Auch B."/>
            <person name="Kono T."/>
            <person name="Mallez S."/>
            <person name="Becker A."/>
            <person name="Gohl D.M."/>
            <person name="Silverstein K.A.T."/>
            <person name="Koren S."/>
            <person name="Bechman K.B."/>
            <person name="Herman A."/>
            <person name="Abrahante J.E."/>
            <person name="Garbe J."/>
        </authorList>
    </citation>
    <scope>NUCLEOTIDE SEQUENCE</scope>
    <source>
        <strain evidence="1">Duluth1</strain>
        <tissue evidence="1">Whole animal</tissue>
    </source>
</reference>
<dbReference type="EMBL" id="JAIWYP010000012">
    <property type="protein sequence ID" value="KAH3730983.1"/>
    <property type="molecule type" value="Genomic_DNA"/>
</dbReference>
<proteinExistence type="predicted"/>
<name>A0A9D4CSQ7_DREPO</name>
<gene>
    <name evidence="1" type="ORF">DPMN_056986</name>
</gene>
<sequence length="88" mass="10448">MLHYHQFWRFVFCTGNARVFINPGIKIPHRYDRVPPVSADRIDLQRYPPVHERFDQSLALKHNVKVVDEKSEAKPTEQVRWNANCYVA</sequence>
<dbReference type="AlphaFoldDB" id="A0A9D4CSQ7"/>
<accession>A0A9D4CSQ7</accession>
<keyword evidence="2" id="KW-1185">Reference proteome</keyword>
<reference evidence="1" key="1">
    <citation type="journal article" date="2019" name="bioRxiv">
        <title>The Genome of the Zebra Mussel, Dreissena polymorpha: A Resource for Invasive Species Research.</title>
        <authorList>
            <person name="McCartney M.A."/>
            <person name="Auch B."/>
            <person name="Kono T."/>
            <person name="Mallez S."/>
            <person name="Zhang Y."/>
            <person name="Obille A."/>
            <person name="Becker A."/>
            <person name="Abrahante J.E."/>
            <person name="Garbe J."/>
            <person name="Badalamenti J.P."/>
            <person name="Herman A."/>
            <person name="Mangelson H."/>
            <person name="Liachko I."/>
            <person name="Sullivan S."/>
            <person name="Sone E.D."/>
            <person name="Koren S."/>
            <person name="Silverstein K.A.T."/>
            <person name="Beckman K.B."/>
            <person name="Gohl D.M."/>
        </authorList>
    </citation>
    <scope>NUCLEOTIDE SEQUENCE</scope>
    <source>
        <strain evidence="1">Duluth1</strain>
        <tissue evidence="1">Whole animal</tissue>
    </source>
</reference>
<evidence type="ECO:0000313" key="1">
    <source>
        <dbReference type="EMBL" id="KAH3730983.1"/>
    </source>
</evidence>
<comment type="caution">
    <text evidence="1">The sequence shown here is derived from an EMBL/GenBank/DDBJ whole genome shotgun (WGS) entry which is preliminary data.</text>
</comment>
<organism evidence="1 2">
    <name type="scientific">Dreissena polymorpha</name>
    <name type="common">Zebra mussel</name>
    <name type="synonym">Mytilus polymorpha</name>
    <dbReference type="NCBI Taxonomy" id="45954"/>
    <lineage>
        <taxon>Eukaryota</taxon>
        <taxon>Metazoa</taxon>
        <taxon>Spiralia</taxon>
        <taxon>Lophotrochozoa</taxon>
        <taxon>Mollusca</taxon>
        <taxon>Bivalvia</taxon>
        <taxon>Autobranchia</taxon>
        <taxon>Heteroconchia</taxon>
        <taxon>Euheterodonta</taxon>
        <taxon>Imparidentia</taxon>
        <taxon>Neoheterodontei</taxon>
        <taxon>Myida</taxon>
        <taxon>Dreissenoidea</taxon>
        <taxon>Dreissenidae</taxon>
        <taxon>Dreissena</taxon>
    </lineage>
</organism>
<evidence type="ECO:0000313" key="2">
    <source>
        <dbReference type="Proteomes" id="UP000828390"/>
    </source>
</evidence>
<protein>
    <submittedName>
        <fullName evidence="1">Uncharacterized protein</fullName>
    </submittedName>
</protein>
<dbReference type="Proteomes" id="UP000828390">
    <property type="component" value="Unassembled WGS sequence"/>
</dbReference>